<gene>
    <name evidence="2" type="ORF">SAMN05216197_103198</name>
</gene>
<evidence type="ECO:0000259" key="1">
    <source>
        <dbReference type="PROSITE" id="PS50943"/>
    </source>
</evidence>
<reference evidence="2 3" key="1">
    <citation type="submission" date="2016-10" db="EMBL/GenBank/DDBJ databases">
        <authorList>
            <person name="de Groot N.N."/>
        </authorList>
    </citation>
    <scope>NUCLEOTIDE SEQUENCE [LARGE SCALE GENOMIC DNA]</scope>
    <source>
        <strain evidence="2 3">DSM 11363</strain>
    </source>
</reference>
<dbReference type="OrthoDB" id="9791537at2"/>
<proteinExistence type="predicted"/>
<dbReference type="PROSITE" id="PS50943">
    <property type="entry name" value="HTH_CROC1"/>
    <property type="match status" value="1"/>
</dbReference>
<dbReference type="Proteomes" id="UP000182332">
    <property type="component" value="Unassembled WGS sequence"/>
</dbReference>
<dbReference type="GO" id="GO:0003677">
    <property type="term" value="F:DNA binding"/>
    <property type="evidence" value="ECO:0007669"/>
    <property type="project" value="InterPro"/>
</dbReference>
<dbReference type="EMBL" id="FOHW01000003">
    <property type="protein sequence ID" value="SES91040.1"/>
    <property type="molecule type" value="Genomic_DNA"/>
</dbReference>
<accession>A0A1I0AAJ6</accession>
<dbReference type="AlphaFoldDB" id="A0A1I0AAJ6"/>
<evidence type="ECO:0000313" key="3">
    <source>
        <dbReference type="Proteomes" id="UP000182332"/>
    </source>
</evidence>
<dbReference type="SUPFAM" id="SSF47413">
    <property type="entry name" value="lambda repressor-like DNA-binding domains"/>
    <property type="match status" value="1"/>
</dbReference>
<feature type="domain" description="HTH cro/C1-type" evidence="1">
    <location>
        <begin position="8"/>
        <end position="61"/>
    </location>
</feature>
<protein>
    <submittedName>
        <fullName evidence="2">Transcriptional regulator, contains XRE-family HTH domain</fullName>
    </submittedName>
</protein>
<evidence type="ECO:0000313" key="2">
    <source>
        <dbReference type="EMBL" id="SES91040.1"/>
    </source>
</evidence>
<dbReference type="RefSeq" id="WP_074885254.1">
    <property type="nucleotide sequence ID" value="NZ_FOHW01000003.1"/>
</dbReference>
<dbReference type="Gene3D" id="1.10.260.40">
    <property type="entry name" value="lambda repressor-like DNA-binding domains"/>
    <property type="match status" value="1"/>
</dbReference>
<dbReference type="CDD" id="cd00093">
    <property type="entry name" value="HTH_XRE"/>
    <property type="match status" value="1"/>
</dbReference>
<dbReference type="InterPro" id="IPR010982">
    <property type="entry name" value="Lambda_DNA-bd_dom_sf"/>
</dbReference>
<dbReference type="InterPro" id="IPR001387">
    <property type="entry name" value="Cro/C1-type_HTH"/>
</dbReference>
<dbReference type="Pfam" id="PF01381">
    <property type="entry name" value="HTH_3"/>
    <property type="match status" value="1"/>
</dbReference>
<dbReference type="SMART" id="SM00530">
    <property type="entry name" value="HTH_XRE"/>
    <property type="match status" value="1"/>
</dbReference>
<name>A0A1I0AAJ6_9PSED</name>
<sequence length="156" mass="17249">MKGIGLRLRQERNRLKLSQSALGAIGGVETNAQGNYENGTRSPKADYLLRIAEAGVDLNYVMSGNRSSADAVKTAPVIDPQDNPDVYPHLTKVTHQLHRNLYGLIDASLQLTQLIEVRNHDPRSTEATVQLETIRIEAQSLAQATMRLIFETSKLV</sequence>
<organism evidence="2 3">
    <name type="scientific">Pseudomonas graminis</name>
    <dbReference type="NCBI Taxonomy" id="158627"/>
    <lineage>
        <taxon>Bacteria</taxon>
        <taxon>Pseudomonadati</taxon>
        <taxon>Pseudomonadota</taxon>
        <taxon>Gammaproteobacteria</taxon>
        <taxon>Pseudomonadales</taxon>
        <taxon>Pseudomonadaceae</taxon>
        <taxon>Pseudomonas</taxon>
    </lineage>
</organism>